<dbReference type="KEGG" id="mhor:MSHOH_1481"/>
<name>A0A0E3S8Y4_9EURY</name>
<feature type="compositionally biased region" description="Polar residues" evidence="1">
    <location>
        <begin position="11"/>
        <end position="20"/>
    </location>
</feature>
<proteinExistence type="predicted"/>
<dbReference type="RefSeq" id="WP_048138720.1">
    <property type="nucleotide sequence ID" value="NZ_BBCW01000013.1"/>
</dbReference>
<gene>
    <name evidence="2" type="ORF">MSHOH_1481</name>
</gene>
<evidence type="ECO:0000313" key="3">
    <source>
        <dbReference type="Proteomes" id="UP000033101"/>
    </source>
</evidence>
<keyword evidence="3" id="KW-1185">Reference proteome</keyword>
<protein>
    <submittedName>
        <fullName evidence="2">Uncharacterized protein</fullName>
    </submittedName>
</protein>
<dbReference type="Proteomes" id="UP000033101">
    <property type="component" value="Chromosome"/>
</dbReference>
<reference evidence="2 3" key="1">
    <citation type="submission" date="2014-07" db="EMBL/GenBank/DDBJ databases">
        <title>Methanogenic archaea and the global carbon cycle.</title>
        <authorList>
            <person name="Henriksen J.R."/>
            <person name="Luke J."/>
            <person name="Reinhart S."/>
            <person name="Benedict M.N."/>
            <person name="Youngblut N.D."/>
            <person name="Metcalf M.E."/>
            <person name="Whitaker R.J."/>
            <person name="Metcalf W.W."/>
        </authorList>
    </citation>
    <scope>NUCLEOTIDE SEQUENCE [LARGE SCALE GENOMIC DNA]</scope>
    <source>
        <strain evidence="2 3">HB-1</strain>
    </source>
</reference>
<sequence length="95" mass="10798">MTWSPKRAGFESSTSGNTSYGKRRTYRSGLLPDFWQYKLGILAELLEEGIDYREEADGSIVANLPGRGWMKKTPEMQEQDYRDYIATLKGVAQNA</sequence>
<dbReference type="AlphaFoldDB" id="A0A0E3S8Y4"/>
<dbReference type="GeneID" id="24830684"/>
<evidence type="ECO:0000313" key="2">
    <source>
        <dbReference type="EMBL" id="AKB77964.1"/>
    </source>
</evidence>
<dbReference type="PATRIC" id="fig|1434110.4.peg.1847"/>
<dbReference type="HOGENOM" id="CLU_2366205_0_0_2"/>
<organism evidence="2 3">
    <name type="scientific">Methanosarcina horonobensis HB-1 = JCM 15518</name>
    <dbReference type="NCBI Taxonomy" id="1434110"/>
    <lineage>
        <taxon>Archaea</taxon>
        <taxon>Methanobacteriati</taxon>
        <taxon>Methanobacteriota</taxon>
        <taxon>Stenosarchaea group</taxon>
        <taxon>Methanomicrobia</taxon>
        <taxon>Methanosarcinales</taxon>
        <taxon>Methanosarcinaceae</taxon>
        <taxon>Methanosarcina</taxon>
    </lineage>
</organism>
<evidence type="ECO:0000256" key="1">
    <source>
        <dbReference type="SAM" id="MobiDB-lite"/>
    </source>
</evidence>
<accession>A0A0E3S8Y4</accession>
<feature type="region of interest" description="Disordered" evidence="1">
    <location>
        <begin position="1"/>
        <end position="24"/>
    </location>
</feature>
<dbReference type="EMBL" id="CP009516">
    <property type="protein sequence ID" value="AKB77964.1"/>
    <property type="molecule type" value="Genomic_DNA"/>
</dbReference>